<keyword evidence="1" id="KW-0175">Coiled coil</keyword>
<dbReference type="SUPFAM" id="SSF56024">
    <property type="entry name" value="Phospholipase D/nuclease"/>
    <property type="match status" value="1"/>
</dbReference>
<name>A0A8J5MX52_HOMAM</name>
<gene>
    <name evidence="3" type="primary">Pld3-L</name>
    <name evidence="3" type="ORF">Hamer_G010158</name>
</gene>
<dbReference type="InterPro" id="IPR032803">
    <property type="entry name" value="PLDc_3"/>
</dbReference>
<dbReference type="EMBL" id="JAHLQT010021257">
    <property type="protein sequence ID" value="KAG7167765.1"/>
    <property type="molecule type" value="Genomic_DNA"/>
</dbReference>
<protein>
    <submittedName>
        <fullName evidence="3">Phospholipase D3-like</fullName>
    </submittedName>
</protein>
<keyword evidence="4" id="KW-1185">Reference proteome</keyword>
<accession>A0A8J5MX52</accession>
<dbReference type="Pfam" id="PF13918">
    <property type="entry name" value="PLDc_3"/>
    <property type="match status" value="1"/>
</dbReference>
<proteinExistence type="predicted"/>
<dbReference type="PANTHER" id="PTHR10185:SF17">
    <property type="entry name" value="GM01519P-RELATED"/>
    <property type="match status" value="1"/>
</dbReference>
<evidence type="ECO:0000256" key="1">
    <source>
        <dbReference type="SAM" id="Coils"/>
    </source>
</evidence>
<reference evidence="3" key="1">
    <citation type="journal article" date="2021" name="Sci. Adv.">
        <title>The American lobster genome reveals insights on longevity, neural, and immune adaptations.</title>
        <authorList>
            <person name="Polinski J.M."/>
            <person name="Zimin A.V."/>
            <person name="Clark K.F."/>
            <person name="Kohn A.B."/>
            <person name="Sadowski N."/>
            <person name="Timp W."/>
            <person name="Ptitsyn A."/>
            <person name="Khanna P."/>
            <person name="Romanova D.Y."/>
            <person name="Williams P."/>
            <person name="Greenwood S.J."/>
            <person name="Moroz L.L."/>
            <person name="Walt D.R."/>
            <person name="Bodnar A.G."/>
        </authorList>
    </citation>
    <scope>NUCLEOTIDE SEQUENCE</scope>
    <source>
        <strain evidence="3">GMGI-L3</strain>
    </source>
</reference>
<dbReference type="PANTHER" id="PTHR10185">
    <property type="entry name" value="PHOSPHOLIPASE D - RELATED"/>
    <property type="match status" value="1"/>
</dbReference>
<dbReference type="InterPro" id="IPR050874">
    <property type="entry name" value="Diverse_PLD-related"/>
</dbReference>
<comment type="caution">
    <text evidence="3">The sequence shown here is derived from an EMBL/GenBank/DDBJ whole genome shotgun (WGS) entry which is preliminary data.</text>
</comment>
<evidence type="ECO:0000313" key="4">
    <source>
        <dbReference type="Proteomes" id="UP000747542"/>
    </source>
</evidence>
<organism evidence="3 4">
    <name type="scientific">Homarus americanus</name>
    <name type="common">American lobster</name>
    <dbReference type="NCBI Taxonomy" id="6706"/>
    <lineage>
        <taxon>Eukaryota</taxon>
        <taxon>Metazoa</taxon>
        <taxon>Ecdysozoa</taxon>
        <taxon>Arthropoda</taxon>
        <taxon>Crustacea</taxon>
        <taxon>Multicrustacea</taxon>
        <taxon>Malacostraca</taxon>
        <taxon>Eumalacostraca</taxon>
        <taxon>Eucarida</taxon>
        <taxon>Decapoda</taxon>
        <taxon>Pleocyemata</taxon>
        <taxon>Astacidea</taxon>
        <taxon>Nephropoidea</taxon>
        <taxon>Nephropidae</taxon>
        <taxon>Homarus</taxon>
    </lineage>
</organism>
<evidence type="ECO:0000313" key="3">
    <source>
        <dbReference type="EMBL" id="KAG7167765.1"/>
    </source>
</evidence>
<feature type="coiled-coil region" evidence="1">
    <location>
        <begin position="97"/>
        <end position="145"/>
    </location>
</feature>
<dbReference type="Proteomes" id="UP000747542">
    <property type="component" value="Unassembled WGS sequence"/>
</dbReference>
<dbReference type="Gene3D" id="1.20.120.20">
    <property type="entry name" value="Apolipoprotein"/>
    <property type="match status" value="1"/>
</dbReference>
<evidence type="ECO:0000259" key="2">
    <source>
        <dbReference type="Pfam" id="PF13918"/>
    </source>
</evidence>
<dbReference type="AlphaFoldDB" id="A0A8J5MX52"/>
<sequence length="212" mass="24781">MRSKKVASTITQLLLVAESAHIAELCRTSLHRGEGRINFHNNKTFWPVIDDSLRAAAMERGVRVRILGSHWTHTRPDMKYYLRSLQDLTSIATKMDIEAKQLLQEKSEEHKQQLQEQREEQKQQLQQLQEEIDKKIQEWDEALQAMCNRWNNAFHDVQVKVGEKLKQHKQKVSGEITEVREELIVVNSELQKVRSRMEALENCLTAGYQPII</sequence>
<feature type="domain" description="PLD-like" evidence="2">
    <location>
        <begin position="41"/>
        <end position="102"/>
    </location>
</feature>